<dbReference type="RefSeq" id="WP_081354460.1">
    <property type="nucleotide sequence ID" value="NZ_LT629972.1"/>
</dbReference>
<name>A0A1H6P0S6_9PSED</name>
<reference evidence="1 2" key="1">
    <citation type="submission" date="2016-10" db="EMBL/GenBank/DDBJ databases">
        <authorList>
            <person name="de Groot N.N."/>
        </authorList>
    </citation>
    <scope>NUCLEOTIDE SEQUENCE [LARGE SCALE GENOMIC DNA]</scope>
    <source>
        <strain evidence="1 2">LMG 2158</strain>
    </source>
</reference>
<proteinExistence type="predicted"/>
<gene>
    <name evidence="1" type="ORF">SAMN05216581_3321</name>
</gene>
<dbReference type="Proteomes" id="UP000182272">
    <property type="component" value="Chromosome I"/>
</dbReference>
<protein>
    <submittedName>
        <fullName evidence="1">Uncharacterized protein</fullName>
    </submittedName>
</protein>
<organism evidence="1 2">
    <name type="scientific">Pseudomonas asplenii</name>
    <dbReference type="NCBI Taxonomy" id="53407"/>
    <lineage>
        <taxon>Bacteria</taxon>
        <taxon>Pseudomonadati</taxon>
        <taxon>Pseudomonadota</taxon>
        <taxon>Gammaproteobacteria</taxon>
        <taxon>Pseudomonadales</taxon>
        <taxon>Pseudomonadaceae</taxon>
        <taxon>Pseudomonas</taxon>
    </lineage>
</organism>
<evidence type="ECO:0000313" key="1">
    <source>
        <dbReference type="EMBL" id="SEI17166.1"/>
    </source>
</evidence>
<dbReference type="EMBL" id="LT629972">
    <property type="protein sequence ID" value="SEI17166.1"/>
    <property type="molecule type" value="Genomic_DNA"/>
</dbReference>
<dbReference type="AlphaFoldDB" id="A0A1H6P0S6"/>
<sequence length="241" mass="26865">MFKLQAPGLADGLSELTDLERNQLPFATALALTETAKLAKQAIEASMPTVFDRPTPYTLDALRLIPATKQRLEARVWIKDEADGAAPASRWLTPEVYGGPRNDKRSEALLKARGILPPGKFVVPGKGMKLDRYGNVGRGQLQKILSGLGAQGDRHQNSTDSRRSIGKRTRYFVMRRGREAIGIAERTGKRRDQMHILLAFVGRPGYSQALDFFGIAQRTADAEFERQFALAFDRARATRRR</sequence>
<evidence type="ECO:0000313" key="2">
    <source>
        <dbReference type="Proteomes" id="UP000182272"/>
    </source>
</evidence>
<accession>A0A1H6P0S6</accession>
<dbReference type="OrthoDB" id="6871774at2"/>